<feature type="domain" description="DUF4145" evidence="1">
    <location>
        <begin position="105"/>
        <end position="203"/>
    </location>
</feature>
<sequence length="244" mass="27207">MMNFTCPYCQTAQIIQRDQIHRILSKFHIGDNAEGSIGLDYQAICCVNPPCRKTSLSASLVKVATTPSQTYKIVGKLYTWNLLPRGTARPLPDYIPLSIREDYTEACLIADLSPKAAATLIRRCLQGMIRDFCQIAKPTLYAEIAELKRLLDQDIAPKGVSDESIEAIDSIRSIGNIGAHMEKDISVIIPVDAEEARLLINLTEMLFDEWYIARARREHRLSALKEVATSKETLRKSISAPDGA</sequence>
<organism evidence="2 3">
    <name type="scientific">Szabonella alba</name>
    <dbReference type="NCBI Taxonomy" id="2804194"/>
    <lineage>
        <taxon>Bacteria</taxon>
        <taxon>Pseudomonadati</taxon>
        <taxon>Pseudomonadota</taxon>
        <taxon>Alphaproteobacteria</taxon>
        <taxon>Rhodobacterales</taxon>
        <taxon>Paracoccaceae</taxon>
        <taxon>Szabonella</taxon>
    </lineage>
</organism>
<dbReference type="AlphaFoldDB" id="A0A8K0VBW6"/>
<comment type="caution">
    <text evidence="2">The sequence shown here is derived from an EMBL/GenBank/DDBJ whole genome shotgun (WGS) entry which is preliminary data.</text>
</comment>
<evidence type="ECO:0000313" key="3">
    <source>
        <dbReference type="Proteomes" id="UP000648908"/>
    </source>
</evidence>
<protein>
    <submittedName>
        <fullName evidence="2">DUF4145 domain-containing protein</fullName>
    </submittedName>
</protein>
<dbReference type="Pfam" id="PF13643">
    <property type="entry name" value="DUF4145"/>
    <property type="match status" value="1"/>
</dbReference>
<evidence type="ECO:0000259" key="1">
    <source>
        <dbReference type="Pfam" id="PF13643"/>
    </source>
</evidence>
<dbReference type="InterPro" id="IPR025285">
    <property type="entry name" value="DUF4145"/>
</dbReference>
<gene>
    <name evidence="2" type="ORF">JL811_09205</name>
</gene>
<proteinExistence type="predicted"/>
<dbReference type="EMBL" id="JAESVN010000003">
    <property type="protein sequence ID" value="MBL4917398.1"/>
    <property type="molecule type" value="Genomic_DNA"/>
</dbReference>
<accession>A0A8K0VBW6</accession>
<keyword evidence="3" id="KW-1185">Reference proteome</keyword>
<reference evidence="2" key="1">
    <citation type="submission" date="2021-01" db="EMBL/GenBank/DDBJ databases">
        <title>Tabrizicola alba sp. nov. a motile alkaliphilic bacterium isolated from a soda lake.</title>
        <authorList>
            <person name="Szuroczki S."/>
            <person name="Abbaszade G."/>
            <person name="Schumann P."/>
            <person name="Toth E."/>
        </authorList>
    </citation>
    <scope>NUCLEOTIDE SEQUENCE</scope>
    <source>
        <strain evidence="2">DMG-N-6</strain>
    </source>
</reference>
<dbReference type="Proteomes" id="UP000648908">
    <property type="component" value="Unassembled WGS sequence"/>
</dbReference>
<name>A0A8K0VBW6_9RHOB</name>
<evidence type="ECO:0000313" key="2">
    <source>
        <dbReference type="EMBL" id="MBL4917398.1"/>
    </source>
</evidence>
<dbReference type="RefSeq" id="WP_202688313.1">
    <property type="nucleotide sequence ID" value="NZ_JAESVN010000003.1"/>
</dbReference>